<dbReference type="PROSITE" id="PS00086">
    <property type="entry name" value="CYTOCHROME_P450"/>
    <property type="match status" value="1"/>
</dbReference>
<feature type="compositionally biased region" description="Polar residues" evidence="9">
    <location>
        <begin position="1"/>
        <end position="10"/>
    </location>
</feature>
<dbReference type="STRING" id="1538463.B0T36_19540"/>
<keyword evidence="5 7" id="KW-0408">Iron</keyword>
<dbReference type="CDD" id="cd20620">
    <property type="entry name" value="CYP132-like"/>
    <property type="match status" value="1"/>
</dbReference>
<accession>A0A1V2TIU4</accession>
<dbReference type="InterPro" id="IPR050196">
    <property type="entry name" value="Cytochrome_P450_Monoox"/>
</dbReference>
<dbReference type="InterPro" id="IPR017972">
    <property type="entry name" value="Cyt_P450_CS"/>
</dbReference>
<evidence type="ECO:0008006" key="12">
    <source>
        <dbReference type="Google" id="ProtNLM"/>
    </source>
</evidence>
<dbReference type="GO" id="GO:0016705">
    <property type="term" value="F:oxidoreductase activity, acting on paired donors, with incorporation or reduction of molecular oxygen"/>
    <property type="evidence" value="ECO:0007669"/>
    <property type="project" value="InterPro"/>
</dbReference>
<dbReference type="InterPro" id="IPR001128">
    <property type="entry name" value="Cyt_P450"/>
</dbReference>
<comment type="cofactor">
    <cofactor evidence="7">
        <name>heme</name>
        <dbReference type="ChEBI" id="CHEBI:30413"/>
    </cofactor>
</comment>
<dbReference type="PRINTS" id="PR00385">
    <property type="entry name" value="P450"/>
</dbReference>
<evidence type="ECO:0000256" key="8">
    <source>
        <dbReference type="RuleBase" id="RU000461"/>
    </source>
</evidence>
<feature type="region of interest" description="Disordered" evidence="9">
    <location>
        <begin position="1"/>
        <end position="26"/>
    </location>
</feature>
<name>A0A1V2TIU4_9NOCA</name>
<keyword evidence="11" id="KW-1185">Reference proteome</keyword>
<dbReference type="PANTHER" id="PTHR24291:SF50">
    <property type="entry name" value="BIFUNCTIONAL ALBAFLAVENONE MONOOXYGENASE_TERPENE SYNTHASE"/>
    <property type="match status" value="1"/>
</dbReference>
<keyword evidence="6 8" id="KW-0503">Monooxygenase</keyword>
<organism evidence="10 11">
    <name type="scientific">Nocardia donostiensis</name>
    <dbReference type="NCBI Taxonomy" id="1538463"/>
    <lineage>
        <taxon>Bacteria</taxon>
        <taxon>Bacillati</taxon>
        <taxon>Actinomycetota</taxon>
        <taxon>Actinomycetes</taxon>
        <taxon>Mycobacteriales</taxon>
        <taxon>Nocardiaceae</taxon>
        <taxon>Nocardia</taxon>
    </lineage>
</organism>
<evidence type="ECO:0000256" key="1">
    <source>
        <dbReference type="ARBA" id="ARBA00010617"/>
    </source>
</evidence>
<protein>
    <recommendedName>
        <fullName evidence="12">Cytochrome P450</fullName>
    </recommendedName>
</protein>
<dbReference type="Pfam" id="PF00067">
    <property type="entry name" value="p450"/>
    <property type="match status" value="1"/>
</dbReference>
<keyword evidence="4 8" id="KW-0560">Oxidoreductase</keyword>
<keyword evidence="3 7" id="KW-0479">Metal-binding</keyword>
<dbReference type="PANTHER" id="PTHR24291">
    <property type="entry name" value="CYTOCHROME P450 FAMILY 4"/>
    <property type="match status" value="1"/>
</dbReference>
<evidence type="ECO:0000256" key="2">
    <source>
        <dbReference type="ARBA" id="ARBA00022617"/>
    </source>
</evidence>
<comment type="similarity">
    <text evidence="1 8">Belongs to the cytochrome P450 family.</text>
</comment>
<evidence type="ECO:0000313" key="10">
    <source>
        <dbReference type="EMBL" id="ONM49435.1"/>
    </source>
</evidence>
<dbReference type="AlphaFoldDB" id="A0A1V2TIU4"/>
<reference evidence="10 11" key="1">
    <citation type="journal article" date="2016" name="Antonie Van Leeuwenhoek">
        <title>Nocardia donostiensis sp. nov., isolated from human respiratory specimens.</title>
        <authorList>
            <person name="Ercibengoa M."/>
            <person name="Bell M."/>
            <person name="Marimon J.M."/>
            <person name="Humrighouse B."/>
            <person name="Klenk H.P."/>
            <person name="Potter G."/>
            <person name="Perez-Trallero E."/>
        </authorList>
    </citation>
    <scope>NUCLEOTIDE SEQUENCE [LARGE SCALE GENOMIC DNA]</scope>
    <source>
        <strain evidence="10 11">X1655</strain>
    </source>
</reference>
<dbReference type="GO" id="GO:0004497">
    <property type="term" value="F:monooxygenase activity"/>
    <property type="evidence" value="ECO:0007669"/>
    <property type="project" value="UniProtKB-KW"/>
</dbReference>
<evidence type="ECO:0000313" key="11">
    <source>
        <dbReference type="Proteomes" id="UP000188836"/>
    </source>
</evidence>
<keyword evidence="2 7" id="KW-0349">Heme</keyword>
<dbReference type="EMBL" id="MUMY01000004">
    <property type="protein sequence ID" value="ONM49435.1"/>
    <property type="molecule type" value="Genomic_DNA"/>
</dbReference>
<evidence type="ECO:0000256" key="3">
    <source>
        <dbReference type="ARBA" id="ARBA00022723"/>
    </source>
</evidence>
<sequence length="463" mass="52093">MTDTSSKPSTSPGRGARPPGPPGGLRSALAFQRSPLAFLSATVDKYGDVATVEIPRMPFVMVNHPDHVNHILKKHQRNYDRHGPAHDMARNFFGNGLATAARPGWLAQRRLLQPAFHRKHITEFGAAMADTIATTMDRWETVRAGGGTLDLTDEMSDLTLRIVVRALFGMDPEDAMIRRFTGAVATATRELAAYMQFPLIPLSVPTLGHRRFRRALATMDEIVYTMIERQRREVLAGTDSGSLLSLMVRARDADTGASMDDEQLRDEVRTMLFAGHETSANTLAWAWYSIGRHPEVEQRLREEVDRVLGDRQPTMDDVPALTYTRQVILETLRMYAPAWQNFRQAEEDDEIDGFRIPAGTLLFWSYYLVHRHPDFWEQPDRFDPNRFTGQDGINGEAPAFFPFGTGPRLCIGNTFAMTEMQLAIVMILQRFRLEPVDSAEIAPKASVTLKMAEPLIVRLAQAE</sequence>
<dbReference type="Gene3D" id="1.10.630.10">
    <property type="entry name" value="Cytochrome P450"/>
    <property type="match status" value="1"/>
</dbReference>
<dbReference type="InterPro" id="IPR002401">
    <property type="entry name" value="Cyt_P450_E_grp-I"/>
</dbReference>
<evidence type="ECO:0000256" key="4">
    <source>
        <dbReference type="ARBA" id="ARBA00023002"/>
    </source>
</evidence>
<proteinExistence type="inferred from homology"/>
<dbReference type="GO" id="GO:0020037">
    <property type="term" value="F:heme binding"/>
    <property type="evidence" value="ECO:0007669"/>
    <property type="project" value="InterPro"/>
</dbReference>
<dbReference type="PRINTS" id="PR00463">
    <property type="entry name" value="EP450I"/>
</dbReference>
<dbReference type="GO" id="GO:0005506">
    <property type="term" value="F:iron ion binding"/>
    <property type="evidence" value="ECO:0007669"/>
    <property type="project" value="InterPro"/>
</dbReference>
<comment type="caution">
    <text evidence="10">The sequence shown here is derived from an EMBL/GenBank/DDBJ whole genome shotgun (WGS) entry which is preliminary data.</text>
</comment>
<dbReference type="InterPro" id="IPR036396">
    <property type="entry name" value="Cyt_P450_sf"/>
</dbReference>
<evidence type="ECO:0000256" key="6">
    <source>
        <dbReference type="ARBA" id="ARBA00023033"/>
    </source>
</evidence>
<gene>
    <name evidence="10" type="ORF">B0T46_06035</name>
</gene>
<feature type="binding site" description="axial binding residue" evidence="7">
    <location>
        <position position="410"/>
    </location>
    <ligand>
        <name>heme</name>
        <dbReference type="ChEBI" id="CHEBI:30413"/>
    </ligand>
    <ligandPart>
        <name>Fe</name>
        <dbReference type="ChEBI" id="CHEBI:18248"/>
    </ligandPart>
</feature>
<evidence type="ECO:0000256" key="9">
    <source>
        <dbReference type="SAM" id="MobiDB-lite"/>
    </source>
</evidence>
<dbReference type="SUPFAM" id="SSF48264">
    <property type="entry name" value="Cytochrome P450"/>
    <property type="match status" value="1"/>
</dbReference>
<evidence type="ECO:0000256" key="7">
    <source>
        <dbReference type="PIRSR" id="PIRSR602401-1"/>
    </source>
</evidence>
<dbReference type="Proteomes" id="UP000188836">
    <property type="component" value="Unassembled WGS sequence"/>
</dbReference>
<evidence type="ECO:0000256" key="5">
    <source>
        <dbReference type="ARBA" id="ARBA00023004"/>
    </source>
</evidence>